<dbReference type="CTD" id="20214191"/>
<dbReference type="KEGG" id="hro:HELRODRAFT_68418"/>
<feature type="domain" description="SEC7" evidence="6">
    <location>
        <begin position="2"/>
        <end position="196"/>
    </location>
</feature>
<dbReference type="CDD" id="cd00171">
    <property type="entry name" value="Sec7"/>
    <property type="match status" value="1"/>
</dbReference>
<dbReference type="FunFam" id="1.10.1000.11:FF:000009">
    <property type="entry name" value="IQ motif and SEC7 domain-containing protein"/>
    <property type="match status" value="1"/>
</dbReference>
<keyword evidence="9" id="KW-1185">Reference proteome</keyword>
<evidence type="ECO:0000256" key="3">
    <source>
        <dbReference type="ARBA" id="ARBA00022490"/>
    </source>
</evidence>
<dbReference type="OrthoDB" id="430364at2759"/>
<dbReference type="HOGENOM" id="CLU_031196_0_0_1"/>
<dbReference type="AlphaFoldDB" id="T1FZE3"/>
<reference evidence="9" key="1">
    <citation type="submission" date="2012-12" db="EMBL/GenBank/DDBJ databases">
        <authorList>
            <person name="Hellsten U."/>
            <person name="Grimwood J."/>
            <person name="Chapman J.A."/>
            <person name="Shapiro H."/>
            <person name="Aerts A."/>
            <person name="Otillar R.P."/>
            <person name="Terry A.Y."/>
            <person name="Boore J.L."/>
            <person name="Simakov O."/>
            <person name="Marletaz F."/>
            <person name="Cho S.-J."/>
            <person name="Edsinger-Gonzales E."/>
            <person name="Havlak P."/>
            <person name="Kuo D.-H."/>
            <person name="Larsson T."/>
            <person name="Lv J."/>
            <person name="Arendt D."/>
            <person name="Savage R."/>
            <person name="Osoegawa K."/>
            <person name="de Jong P."/>
            <person name="Lindberg D.R."/>
            <person name="Seaver E.C."/>
            <person name="Weisblat D.A."/>
            <person name="Putnam N.H."/>
            <person name="Grigoriev I.V."/>
            <person name="Rokhsar D.S."/>
        </authorList>
    </citation>
    <scope>NUCLEOTIDE SEQUENCE</scope>
</reference>
<evidence type="ECO:0000259" key="6">
    <source>
        <dbReference type="PROSITE" id="PS50190"/>
    </source>
</evidence>
<dbReference type="GO" id="GO:0005085">
    <property type="term" value="F:guanyl-nucleotide exchange factor activity"/>
    <property type="evidence" value="ECO:0007669"/>
    <property type="project" value="InterPro"/>
</dbReference>
<evidence type="ECO:0000256" key="4">
    <source>
        <dbReference type="ARBA" id="ARBA00022553"/>
    </source>
</evidence>
<dbReference type="PROSITE" id="PS50190">
    <property type="entry name" value="SEC7"/>
    <property type="match status" value="1"/>
</dbReference>
<reference evidence="8" key="3">
    <citation type="submission" date="2015-06" db="UniProtKB">
        <authorList>
            <consortium name="EnsemblMetazoa"/>
        </authorList>
    </citation>
    <scope>IDENTIFICATION</scope>
</reference>
<dbReference type="SMART" id="SM00233">
    <property type="entry name" value="PH"/>
    <property type="match status" value="1"/>
</dbReference>
<dbReference type="InterPro" id="IPR033742">
    <property type="entry name" value="IQSEC_PH"/>
</dbReference>
<dbReference type="PANTHER" id="PTHR10663:SF342">
    <property type="entry name" value="FI21420P1"/>
    <property type="match status" value="1"/>
</dbReference>
<organism evidence="8 9">
    <name type="scientific">Helobdella robusta</name>
    <name type="common">Californian leech</name>
    <dbReference type="NCBI Taxonomy" id="6412"/>
    <lineage>
        <taxon>Eukaryota</taxon>
        <taxon>Metazoa</taxon>
        <taxon>Spiralia</taxon>
        <taxon>Lophotrochozoa</taxon>
        <taxon>Annelida</taxon>
        <taxon>Clitellata</taxon>
        <taxon>Hirudinea</taxon>
        <taxon>Rhynchobdellida</taxon>
        <taxon>Glossiphoniidae</taxon>
        <taxon>Helobdella</taxon>
    </lineage>
</organism>
<keyword evidence="5" id="KW-0175">Coiled coil</keyword>
<comment type="subcellular location">
    <subcellularLocation>
        <location evidence="1">Cytoplasm</location>
    </subcellularLocation>
</comment>
<proteinExistence type="inferred from homology"/>
<comment type="similarity">
    <text evidence="2">Belongs to the BRAG family.</text>
</comment>
<dbReference type="GeneID" id="20214191"/>
<protein>
    <recommendedName>
        <fullName evidence="6">SEC7 domain-containing protein</fullName>
    </recommendedName>
</protein>
<dbReference type="GO" id="GO:0032012">
    <property type="term" value="P:regulation of ARF protein signal transduction"/>
    <property type="evidence" value="ECO:0007669"/>
    <property type="project" value="InterPro"/>
</dbReference>
<evidence type="ECO:0000256" key="1">
    <source>
        <dbReference type="ARBA" id="ARBA00004496"/>
    </source>
</evidence>
<dbReference type="InterPro" id="IPR011993">
    <property type="entry name" value="PH-like_dom_sf"/>
</dbReference>
<dbReference type="EnsemblMetazoa" id="HelroT68418">
    <property type="protein sequence ID" value="HelroP68418"/>
    <property type="gene ID" value="HelroG68418"/>
</dbReference>
<dbReference type="Pfam" id="PF01369">
    <property type="entry name" value="Sec7"/>
    <property type="match status" value="1"/>
</dbReference>
<dbReference type="EMBL" id="AMQM01001286">
    <property type="status" value="NOT_ANNOTATED_CDS"/>
    <property type="molecule type" value="Genomic_DNA"/>
</dbReference>
<keyword evidence="4" id="KW-0597">Phosphoprotein</keyword>
<dbReference type="SUPFAM" id="SSF48425">
    <property type="entry name" value="Sec7 domain"/>
    <property type="match status" value="1"/>
</dbReference>
<name>T1FZE3_HELRO</name>
<dbReference type="eggNOG" id="KOG0931">
    <property type="taxonomic scope" value="Eukaryota"/>
</dbReference>
<dbReference type="Pfam" id="PF16453">
    <property type="entry name" value="IQ_SEC7_PH"/>
    <property type="match status" value="1"/>
</dbReference>
<keyword evidence="3" id="KW-0963">Cytoplasm</keyword>
<dbReference type="InParanoid" id="T1FZE3"/>
<dbReference type="EMBL" id="KB097495">
    <property type="protein sequence ID" value="ESN96048.1"/>
    <property type="molecule type" value="Genomic_DNA"/>
</dbReference>
<reference evidence="7 9" key="2">
    <citation type="journal article" date="2013" name="Nature">
        <title>Insights into bilaterian evolution from three spiralian genomes.</title>
        <authorList>
            <person name="Simakov O."/>
            <person name="Marletaz F."/>
            <person name="Cho S.J."/>
            <person name="Edsinger-Gonzales E."/>
            <person name="Havlak P."/>
            <person name="Hellsten U."/>
            <person name="Kuo D.H."/>
            <person name="Larsson T."/>
            <person name="Lv J."/>
            <person name="Arendt D."/>
            <person name="Savage R."/>
            <person name="Osoegawa K."/>
            <person name="de Jong P."/>
            <person name="Grimwood J."/>
            <person name="Chapman J.A."/>
            <person name="Shapiro H."/>
            <person name="Aerts A."/>
            <person name="Otillar R.P."/>
            <person name="Terry A.Y."/>
            <person name="Boore J.L."/>
            <person name="Grigoriev I.V."/>
            <person name="Lindberg D.R."/>
            <person name="Seaver E.C."/>
            <person name="Weisblat D.A."/>
            <person name="Putnam N.H."/>
            <person name="Rokhsar D.S."/>
        </authorList>
    </citation>
    <scope>NUCLEOTIDE SEQUENCE</scope>
</reference>
<evidence type="ECO:0000256" key="2">
    <source>
        <dbReference type="ARBA" id="ARBA00006248"/>
    </source>
</evidence>
<dbReference type="Proteomes" id="UP000015101">
    <property type="component" value="Unassembled WGS sequence"/>
</dbReference>
<evidence type="ECO:0000313" key="7">
    <source>
        <dbReference type="EMBL" id="ESN96048.1"/>
    </source>
</evidence>
<dbReference type="PANTHER" id="PTHR10663">
    <property type="entry name" value="GUANYL-NUCLEOTIDE EXCHANGE FACTOR"/>
    <property type="match status" value="1"/>
</dbReference>
<evidence type="ECO:0000256" key="5">
    <source>
        <dbReference type="ARBA" id="ARBA00023054"/>
    </source>
</evidence>
<dbReference type="RefSeq" id="XP_009025226.1">
    <property type="nucleotide sequence ID" value="XM_009026978.1"/>
</dbReference>
<dbReference type="FunFam" id="1.10.220.20:FF:000001">
    <property type="entry name" value="IQ motif and SEC7 domain-containing protein 1"/>
    <property type="match status" value="1"/>
</dbReference>
<accession>T1FZE3</accession>
<dbReference type="Gene3D" id="1.10.1000.11">
    <property type="entry name" value="Arf Nucleotide-binding Site Opener,domain 2"/>
    <property type="match status" value="1"/>
</dbReference>
<dbReference type="InterPro" id="IPR023394">
    <property type="entry name" value="Sec7_C_sf"/>
</dbReference>
<sequence>PRLMSDRNRKRVYRVGLNVFNKKPNKGIDYMVDNRFVDPRPSAVARFLISRKGLSRKMIGHYLGSMQDAFNMEVLKCFAEEFDLTGLQIDVALRVFQSQFQISGEAQKIEKFMEVFSSRYRECNPHLVGKVIRSSDTIFLLSFAIIMLNTDLHNKNIKQERKMTLVDFLKNLKGLDAGGDINSDYLTGIYERVKEQEFIPSPDHTNQVIILDRMITGKTSVRLFVFCFFLSFNHRRFVCHCRMHEILDLNKTEKIGSHARGLFLFNDLLIVTKLSSRKKKNCVHRLKQTIPLQGVSVYLLETPHYKYGIRLKNATQDDVIIVTLCARDQEEQRKFVEDLKESILEVVMMMS</sequence>
<dbReference type="InterPro" id="IPR035999">
    <property type="entry name" value="Sec7_dom_sf"/>
</dbReference>
<dbReference type="OMA" id="DAFNMEV"/>
<dbReference type="InterPro" id="IPR000904">
    <property type="entry name" value="Sec7_dom"/>
</dbReference>
<evidence type="ECO:0000313" key="8">
    <source>
        <dbReference type="EnsemblMetazoa" id="HelroP68418"/>
    </source>
</evidence>
<evidence type="ECO:0000313" key="9">
    <source>
        <dbReference type="Proteomes" id="UP000015101"/>
    </source>
</evidence>
<dbReference type="GO" id="GO:0005737">
    <property type="term" value="C:cytoplasm"/>
    <property type="evidence" value="ECO:0007669"/>
    <property type="project" value="UniProtKB-SubCell"/>
</dbReference>
<dbReference type="SUPFAM" id="SSF50729">
    <property type="entry name" value="PH domain-like"/>
    <property type="match status" value="1"/>
</dbReference>
<gene>
    <name evidence="8" type="primary">20214191</name>
    <name evidence="7" type="ORF">HELRODRAFT_68418</name>
</gene>
<dbReference type="SMART" id="SM00222">
    <property type="entry name" value="Sec7"/>
    <property type="match status" value="1"/>
</dbReference>
<dbReference type="Gene3D" id="1.10.220.20">
    <property type="match status" value="1"/>
</dbReference>
<dbReference type="Gene3D" id="2.30.29.30">
    <property type="entry name" value="Pleckstrin-homology domain (PH domain)/Phosphotyrosine-binding domain (PTB)"/>
    <property type="match status" value="1"/>
</dbReference>
<dbReference type="InterPro" id="IPR001849">
    <property type="entry name" value="PH_domain"/>
</dbReference>